<dbReference type="InterPro" id="IPR036366">
    <property type="entry name" value="PGBDSf"/>
</dbReference>
<feature type="domain" description="NlpC/P60" evidence="6">
    <location>
        <begin position="118"/>
        <end position="248"/>
    </location>
</feature>
<dbReference type="NCBIfam" id="NF038080">
    <property type="entry name" value="PG_bind_siph"/>
    <property type="match status" value="2"/>
</dbReference>
<name>A0ABZ1XIZ4_9ACTN</name>
<protein>
    <submittedName>
        <fullName evidence="7">Peptidoglycan-binding protein</fullName>
    </submittedName>
</protein>
<proteinExistence type="inferred from homology"/>
<evidence type="ECO:0000313" key="8">
    <source>
        <dbReference type="Proteomes" id="UP001432060"/>
    </source>
</evidence>
<dbReference type="InterPro" id="IPR000064">
    <property type="entry name" value="NLP_P60_dom"/>
</dbReference>
<feature type="region of interest" description="Disordered" evidence="5">
    <location>
        <begin position="357"/>
        <end position="449"/>
    </location>
</feature>
<evidence type="ECO:0000256" key="3">
    <source>
        <dbReference type="ARBA" id="ARBA00022801"/>
    </source>
</evidence>
<keyword evidence="8" id="KW-1185">Reference proteome</keyword>
<dbReference type="InterPro" id="IPR036365">
    <property type="entry name" value="PGBD-like_sf"/>
</dbReference>
<feature type="compositionally biased region" description="Low complexity" evidence="5">
    <location>
        <begin position="95"/>
        <end position="105"/>
    </location>
</feature>
<feature type="region of interest" description="Disordered" evidence="5">
    <location>
        <begin position="63"/>
        <end position="116"/>
    </location>
</feature>
<evidence type="ECO:0000256" key="4">
    <source>
        <dbReference type="ARBA" id="ARBA00022807"/>
    </source>
</evidence>
<keyword evidence="3" id="KW-0378">Hydrolase</keyword>
<dbReference type="InterPro" id="IPR038765">
    <property type="entry name" value="Papain-like_cys_pep_sf"/>
</dbReference>
<dbReference type="EMBL" id="CP109019">
    <property type="protein sequence ID" value="WUT83469.1"/>
    <property type="molecule type" value="Genomic_DNA"/>
</dbReference>
<reference evidence="7" key="1">
    <citation type="submission" date="2022-10" db="EMBL/GenBank/DDBJ databases">
        <title>The complete genomes of actinobacterial strains from the NBC collection.</title>
        <authorList>
            <person name="Joergensen T.S."/>
            <person name="Alvarez Arevalo M."/>
            <person name="Sterndorff E.B."/>
            <person name="Faurdal D."/>
            <person name="Vuksanovic O."/>
            <person name="Mourched A.-S."/>
            <person name="Charusanti P."/>
            <person name="Shaw S."/>
            <person name="Blin K."/>
            <person name="Weber T."/>
        </authorList>
    </citation>
    <scope>NUCLEOTIDE SEQUENCE</scope>
    <source>
        <strain evidence="7">NBC_00668</strain>
    </source>
</reference>
<evidence type="ECO:0000256" key="2">
    <source>
        <dbReference type="ARBA" id="ARBA00022670"/>
    </source>
</evidence>
<evidence type="ECO:0000313" key="7">
    <source>
        <dbReference type="EMBL" id="WUT83469.1"/>
    </source>
</evidence>
<gene>
    <name evidence="7" type="ORF">OG515_15305</name>
</gene>
<dbReference type="Gene3D" id="3.90.1720.10">
    <property type="entry name" value="endopeptidase domain like (from Nostoc punctiforme)"/>
    <property type="match status" value="1"/>
</dbReference>
<dbReference type="Gene3D" id="1.10.101.10">
    <property type="entry name" value="PGBD-like superfamily/PGBD"/>
    <property type="match status" value="2"/>
</dbReference>
<dbReference type="PROSITE" id="PS51935">
    <property type="entry name" value="NLPC_P60"/>
    <property type="match status" value="1"/>
</dbReference>
<feature type="compositionally biased region" description="Low complexity" evidence="5">
    <location>
        <begin position="378"/>
        <end position="398"/>
    </location>
</feature>
<evidence type="ECO:0000256" key="5">
    <source>
        <dbReference type="SAM" id="MobiDB-lite"/>
    </source>
</evidence>
<comment type="similarity">
    <text evidence="1">Belongs to the peptidase C40 family.</text>
</comment>
<accession>A0ABZ1XIZ4</accession>
<dbReference type="RefSeq" id="WP_329399146.1">
    <property type="nucleotide sequence ID" value="NZ_CP109019.1"/>
</dbReference>
<dbReference type="Proteomes" id="UP001432060">
    <property type="component" value="Chromosome"/>
</dbReference>
<evidence type="ECO:0000256" key="1">
    <source>
        <dbReference type="ARBA" id="ARBA00007074"/>
    </source>
</evidence>
<dbReference type="SUPFAM" id="SSF54001">
    <property type="entry name" value="Cysteine proteinases"/>
    <property type="match status" value="1"/>
</dbReference>
<feature type="compositionally biased region" description="Low complexity" evidence="5">
    <location>
        <begin position="440"/>
        <end position="449"/>
    </location>
</feature>
<sequence length="539" mass="56130">MTVPVFEEYEPAGECGCAGCADRRRTAALPLRAGGHPAAHGARRALVLATAAGVVLGAGTAAAAGRAPGPETGHDRAAGPGDAVGLDTGPLTEQGAAGALHGGAAVPPDEPPPRKLQPMTRADIINRAKKWITAQVPYSMEKYWSDGYRQDCSGFVSMAWNLGTNEWTGSLGTFAVRITKDELQPGDMLLFHNPDNPTRGSHVVIFGGWTDYTHTYYIAYEQTPPLARKQATPYGYWSNSSRYLPYRYKGVGTGTGGPAVDPPAAPAALAVDFPGARAFGPGANNAYVTRLGQMLVARGGKRFYTEGPGPRWGEADRRATQAFQRAQGWTGREADGLPGAHTWTLLVRGGGKDIPAAGGVTGGLTSAATTPPQPQPQPAVAQVPVAQPAVAQPAVAQLPTPPPPTPPPPTPPAPAVQPVSPPTTQPPAPPAQGPPGPLGAPGAPGAPAGPTVAAPAGWVHAPLFPGRAYFRPGQSSAYVTELGRQLLRKGFGRYYTSGPGPRWSEADRRNVEAFQRAQGWRGGAADGYPGPETWRRIFA</sequence>
<feature type="compositionally biased region" description="Pro residues" evidence="5">
    <location>
        <begin position="399"/>
        <end position="438"/>
    </location>
</feature>
<keyword evidence="2" id="KW-0645">Protease</keyword>
<dbReference type="InterPro" id="IPR047763">
    <property type="entry name" value="PG_bind_dom_phiBT1-type"/>
</dbReference>
<dbReference type="SUPFAM" id="SSF47090">
    <property type="entry name" value="PGBD-like"/>
    <property type="match status" value="2"/>
</dbReference>
<organism evidence="7 8">
    <name type="scientific">Streptomyces melanogenes</name>
    <dbReference type="NCBI Taxonomy" id="67326"/>
    <lineage>
        <taxon>Bacteria</taxon>
        <taxon>Bacillati</taxon>
        <taxon>Actinomycetota</taxon>
        <taxon>Actinomycetes</taxon>
        <taxon>Kitasatosporales</taxon>
        <taxon>Streptomycetaceae</taxon>
        <taxon>Streptomyces</taxon>
    </lineage>
</organism>
<keyword evidence="4" id="KW-0788">Thiol protease</keyword>
<evidence type="ECO:0000259" key="6">
    <source>
        <dbReference type="PROSITE" id="PS51935"/>
    </source>
</evidence>